<dbReference type="AlphaFoldDB" id="A0A8J3VWB8"/>
<reference evidence="4" key="1">
    <citation type="submission" date="2021-01" db="EMBL/GenBank/DDBJ databases">
        <title>Whole genome shotgun sequence of Rugosimonospora africana NBRC 104875.</title>
        <authorList>
            <person name="Komaki H."/>
            <person name="Tamura T."/>
        </authorList>
    </citation>
    <scope>NUCLEOTIDE SEQUENCE</scope>
    <source>
        <strain evidence="4">NBRC 104875</strain>
    </source>
</reference>
<dbReference type="PROSITE" id="PS51257">
    <property type="entry name" value="PROKAR_LIPOPROTEIN"/>
    <property type="match status" value="1"/>
</dbReference>
<evidence type="ECO:0000256" key="1">
    <source>
        <dbReference type="ARBA" id="ARBA00008520"/>
    </source>
</evidence>
<evidence type="ECO:0000313" key="4">
    <source>
        <dbReference type="EMBL" id="GIH20784.1"/>
    </source>
</evidence>
<dbReference type="Gene3D" id="3.40.190.10">
    <property type="entry name" value="Periplasmic binding protein-like II"/>
    <property type="match status" value="2"/>
</dbReference>
<keyword evidence="3" id="KW-0732">Signal</keyword>
<dbReference type="PANTHER" id="PTHR43649:SF29">
    <property type="entry name" value="OSMOPROTECTIVE COMPOUNDS-BINDING PROTEIN GGTB"/>
    <property type="match status" value="1"/>
</dbReference>
<sequence length="435" mass="45308">MSRKLQHGAAIAAVALAMVAGCGITAEAGPGSAGSDEGGRSLEVIGEWTGAEQANFQKVLNGFTARTHIRVTYTSGGNNVNILLNSRLTGGAPPDVALVPQPGVVAEYARKGKLVPLAGDAAAAVSSNYSDAWKRLGVVNGKLYGFFFKVANKSIIWYRVDDFAAAGVRPPSTWTDFISTSKTLADSGVTPIAVPAADGWPITDWFENVYLRVAGSDKYAQLAAHRLAWTDPTVVRALTVLGGYFGTPNTIEKGATQLTFTQAIADVFGQRPKAAMLYEGDFVAGEISKLGAARVGGDAKLFTFPSIDGSAPAVVSAGDEAVQFRDSPGARALMAYLASPEAAKIWAQAGGFLSANSKLDLSAYPDESSRAMAQALVTSSLVQFDMSDQTPQAFGGQAGADEWQLLTDFVAHPGDPTATAAALEAAAARDYGSRS</sequence>
<protein>
    <submittedName>
        <fullName evidence="4">Sugar ABC transporter substrate-binding protein</fullName>
    </submittedName>
</protein>
<dbReference type="SUPFAM" id="SSF53850">
    <property type="entry name" value="Periplasmic binding protein-like II"/>
    <property type="match status" value="1"/>
</dbReference>
<feature type="signal peptide" evidence="3">
    <location>
        <begin position="1"/>
        <end position="28"/>
    </location>
</feature>
<keyword evidence="2" id="KW-0813">Transport</keyword>
<evidence type="ECO:0000256" key="2">
    <source>
        <dbReference type="ARBA" id="ARBA00022448"/>
    </source>
</evidence>
<dbReference type="InterPro" id="IPR006059">
    <property type="entry name" value="SBP"/>
</dbReference>
<name>A0A8J3VWB8_9ACTN</name>
<comment type="caution">
    <text evidence="4">The sequence shown here is derived from an EMBL/GenBank/DDBJ whole genome shotgun (WGS) entry which is preliminary data.</text>
</comment>
<accession>A0A8J3VWB8</accession>
<organism evidence="4 5">
    <name type="scientific">Rugosimonospora africana</name>
    <dbReference type="NCBI Taxonomy" id="556532"/>
    <lineage>
        <taxon>Bacteria</taxon>
        <taxon>Bacillati</taxon>
        <taxon>Actinomycetota</taxon>
        <taxon>Actinomycetes</taxon>
        <taxon>Micromonosporales</taxon>
        <taxon>Micromonosporaceae</taxon>
        <taxon>Rugosimonospora</taxon>
    </lineage>
</organism>
<comment type="similarity">
    <text evidence="1">Belongs to the bacterial solute-binding protein 1 family.</text>
</comment>
<keyword evidence="5" id="KW-1185">Reference proteome</keyword>
<dbReference type="Proteomes" id="UP000642748">
    <property type="component" value="Unassembled WGS sequence"/>
</dbReference>
<evidence type="ECO:0000313" key="5">
    <source>
        <dbReference type="Proteomes" id="UP000642748"/>
    </source>
</evidence>
<feature type="chain" id="PRO_5035152133" evidence="3">
    <location>
        <begin position="29"/>
        <end position="435"/>
    </location>
</feature>
<proteinExistence type="inferred from homology"/>
<dbReference type="InterPro" id="IPR050490">
    <property type="entry name" value="Bact_solute-bd_prot1"/>
</dbReference>
<evidence type="ECO:0000256" key="3">
    <source>
        <dbReference type="SAM" id="SignalP"/>
    </source>
</evidence>
<dbReference type="PANTHER" id="PTHR43649">
    <property type="entry name" value="ARABINOSE-BINDING PROTEIN-RELATED"/>
    <property type="match status" value="1"/>
</dbReference>
<dbReference type="EMBL" id="BONZ01000105">
    <property type="protein sequence ID" value="GIH20784.1"/>
    <property type="molecule type" value="Genomic_DNA"/>
</dbReference>
<gene>
    <name evidence="4" type="ORF">Raf01_89560</name>
</gene>
<dbReference type="Pfam" id="PF01547">
    <property type="entry name" value="SBP_bac_1"/>
    <property type="match status" value="1"/>
</dbReference>
<dbReference type="RefSeq" id="WP_203924199.1">
    <property type="nucleotide sequence ID" value="NZ_BONZ01000105.1"/>
</dbReference>